<evidence type="ECO:0000259" key="1">
    <source>
        <dbReference type="Pfam" id="PF07463"/>
    </source>
</evidence>
<dbReference type="RefSeq" id="YP_009201839.1">
    <property type="nucleotide sequence ID" value="NC_028835.1"/>
</dbReference>
<accession>A0A0P0I7H4</accession>
<gene>
    <name evidence="2" type="ORF">CL2_44</name>
</gene>
<evidence type="ECO:0000313" key="2">
    <source>
        <dbReference type="EMBL" id="ALJ97816.1"/>
    </source>
</evidence>
<dbReference type="Proteomes" id="UP000202231">
    <property type="component" value="Segment"/>
</dbReference>
<dbReference type="KEGG" id="vg:26629019"/>
<dbReference type="InterPro" id="IPR010902">
    <property type="entry name" value="NUMOD4"/>
</dbReference>
<dbReference type="Gene3D" id="3.90.75.20">
    <property type="match status" value="1"/>
</dbReference>
<keyword evidence="2" id="KW-0255">Endonuclease</keyword>
<dbReference type="OrthoDB" id="21336at10239"/>
<keyword evidence="3" id="KW-1185">Reference proteome</keyword>
<sequence>MYEEIWKDIAGYEGIYQVSSKGRIKILARRIHLKSDEIGVSHALRTGHLAKGRYEVEAM</sequence>
<dbReference type="GO" id="GO:0016788">
    <property type="term" value="F:hydrolase activity, acting on ester bonds"/>
    <property type="evidence" value="ECO:0007669"/>
    <property type="project" value="InterPro"/>
</dbReference>
<keyword evidence="2" id="KW-0540">Nuclease</keyword>
<feature type="domain" description="NUMOD4" evidence="1">
    <location>
        <begin position="4"/>
        <end position="29"/>
    </location>
</feature>
<evidence type="ECO:0000313" key="3">
    <source>
        <dbReference type="Proteomes" id="UP000202231"/>
    </source>
</evidence>
<dbReference type="Pfam" id="PF07463">
    <property type="entry name" value="NUMOD4"/>
    <property type="match status" value="1"/>
</dbReference>
<name>A0A0P0I7H4_9CAUD</name>
<keyword evidence="2" id="KW-0378">Hydrolase</keyword>
<protein>
    <submittedName>
        <fullName evidence="2">HNH endonuclease</fullName>
    </submittedName>
</protein>
<dbReference type="GeneID" id="26629019"/>
<organism evidence="2 3">
    <name type="scientific">Lactobacillus phage CL2</name>
    <dbReference type="NCBI Taxonomy" id="1739608"/>
    <lineage>
        <taxon>Viruses</taxon>
        <taxon>Duplodnaviria</taxon>
        <taxon>Heunggongvirae</taxon>
        <taxon>Uroviricota</taxon>
        <taxon>Caudoviricetes</taxon>
        <taxon>Colunavirus</taxon>
        <taxon>Colunavirus CL2</taxon>
    </lineage>
</organism>
<reference evidence="2 3" key="1">
    <citation type="journal article" date="2016" name="Appl. Environ. Microbiol.">
        <title>Genomic Diversity of Phages Infecting Probiotic Strains of Lactobacillus paracasei.</title>
        <authorList>
            <person name="Mercanti D.J."/>
            <person name="Rousseau G.M."/>
            <person name="Capra M.L."/>
            <person name="Quiberoni A."/>
            <person name="Tremblay D.M."/>
            <person name="Labrie S.J."/>
            <person name="Moineau S."/>
        </authorList>
    </citation>
    <scope>NUCLEOTIDE SEQUENCE [LARGE SCALE GENOMIC DNA]</scope>
</reference>
<proteinExistence type="predicted"/>
<dbReference type="EMBL" id="KR905067">
    <property type="protein sequence ID" value="ALJ97816.1"/>
    <property type="molecule type" value="Genomic_DNA"/>
</dbReference>
<dbReference type="GO" id="GO:0004519">
    <property type="term" value="F:endonuclease activity"/>
    <property type="evidence" value="ECO:0007669"/>
    <property type="project" value="UniProtKB-KW"/>
</dbReference>